<dbReference type="GO" id="GO:0004252">
    <property type="term" value="F:serine-type endopeptidase activity"/>
    <property type="evidence" value="ECO:0007669"/>
    <property type="project" value="UniProtKB-UniRule"/>
</dbReference>
<dbReference type="STRING" id="1458985.BJP34_24475"/>
<evidence type="ECO:0000256" key="3">
    <source>
        <dbReference type="ARBA" id="ARBA00022801"/>
    </source>
</evidence>
<dbReference type="SUPFAM" id="SSF52743">
    <property type="entry name" value="Subtilisin-like"/>
    <property type="match status" value="1"/>
</dbReference>
<dbReference type="PANTHER" id="PTHR43806:SF11">
    <property type="entry name" value="CEREVISIN-RELATED"/>
    <property type="match status" value="1"/>
</dbReference>
<dbReference type="PROSITE" id="PS00136">
    <property type="entry name" value="SUBTILASE_ASP"/>
    <property type="match status" value="1"/>
</dbReference>
<name>A0A1D8TXJ4_9CYAN</name>
<accession>A0A1D8TXJ4</accession>
<dbReference type="EMBL" id="CP017599">
    <property type="protein sequence ID" value="AOX02176.1"/>
    <property type="molecule type" value="Genomic_DNA"/>
</dbReference>
<evidence type="ECO:0000256" key="5">
    <source>
        <dbReference type="PROSITE-ProRule" id="PRU01240"/>
    </source>
</evidence>
<dbReference type="InterPro" id="IPR050131">
    <property type="entry name" value="Peptidase_S8_subtilisin-like"/>
</dbReference>
<proteinExistence type="inferred from homology"/>
<dbReference type="PROSITE" id="PS00138">
    <property type="entry name" value="SUBTILASE_SER"/>
    <property type="match status" value="1"/>
</dbReference>
<evidence type="ECO:0000256" key="1">
    <source>
        <dbReference type="ARBA" id="ARBA00011073"/>
    </source>
</evidence>
<dbReference type="Proteomes" id="UP000177870">
    <property type="component" value="Chromosome"/>
</dbReference>
<keyword evidence="4 5" id="KW-0720">Serine protease</keyword>
<sequence>MIQQLQTGQERVSFEAILASESGQSLFASDTYLQPENLQQFAPPPGRGIQAANVLQSLGFRVQQIGTFSISADGPRELWERVFSTRVERDSQLISEAHPQLGEVTFLRHVAGAPFTIPQELSGLIERAYPQRPPILFESPLPPRVRYHHLNVPSDVAMVCRSTPVHKVGVTGKGVLVAMVDTGFYKHPFYEWHGYNYQATLAPDAQNVERDENGHGTAEAANIFSNAPDIDFIGVKMGSNPTLAFKMASDLHPAVMTNSWGFTIPEGPLPNFLKPLEAAVIEAVKERGITVCFSAGNGHYGFPGQMPEVISVGGVYAHDTVEGNDFRLEASDYASSFDSQIYPGRHVPDLCGLVGMRPRAAYIMLPVEPGDEIDQGLGGGEYPNQDETATDDGWAVISGTSAASPQVAGVCALLKQAQPGLSPSLIKQILRASARDVKLGKSAHGQPAGEGHDGATGAGLVDSYAAYKLARSVTIRNVHDLPAPR</sequence>
<dbReference type="InterPro" id="IPR023828">
    <property type="entry name" value="Peptidase_S8_Ser-AS"/>
</dbReference>
<protein>
    <submittedName>
        <fullName evidence="8">Serine protease</fullName>
    </submittedName>
</protein>
<dbReference type="GO" id="GO:0006508">
    <property type="term" value="P:proteolysis"/>
    <property type="evidence" value="ECO:0007669"/>
    <property type="project" value="UniProtKB-KW"/>
</dbReference>
<feature type="active site" description="Charge relay system" evidence="5">
    <location>
        <position position="401"/>
    </location>
</feature>
<evidence type="ECO:0000313" key="8">
    <source>
        <dbReference type="EMBL" id="AOX02176.1"/>
    </source>
</evidence>
<dbReference type="PROSITE" id="PS51892">
    <property type="entry name" value="SUBTILASE"/>
    <property type="match status" value="1"/>
</dbReference>
<feature type="active site" description="Charge relay system" evidence="5">
    <location>
        <position position="181"/>
    </location>
</feature>
<gene>
    <name evidence="8" type="ORF">BJP34_24475</name>
</gene>
<dbReference type="PRINTS" id="PR00723">
    <property type="entry name" value="SUBTILISIN"/>
</dbReference>
<evidence type="ECO:0000256" key="6">
    <source>
        <dbReference type="RuleBase" id="RU003355"/>
    </source>
</evidence>
<dbReference type="InterPro" id="IPR036852">
    <property type="entry name" value="Peptidase_S8/S53_dom_sf"/>
</dbReference>
<dbReference type="RefSeq" id="WP_070394597.1">
    <property type="nucleotide sequence ID" value="NZ_CP017599.1"/>
</dbReference>
<dbReference type="InterPro" id="IPR000209">
    <property type="entry name" value="Peptidase_S8/S53_dom"/>
</dbReference>
<keyword evidence="2 5" id="KW-0645">Protease</keyword>
<dbReference type="PANTHER" id="PTHR43806">
    <property type="entry name" value="PEPTIDASE S8"/>
    <property type="match status" value="1"/>
</dbReference>
<evidence type="ECO:0000256" key="2">
    <source>
        <dbReference type="ARBA" id="ARBA00022670"/>
    </source>
</evidence>
<evidence type="ECO:0000259" key="7">
    <source>
        <dbReference type="Pfam" id="PF00082"/>
    </source>
</evidence>
<dbReference type="Gene3D" id="3.40.50.200">
    <property type="entry name" value="Peptidase S8/S53 domain"/>
    <property type="match status" value="1"/>
</dbReference>
<dbReference type="InterPro" id="IPR015500">
    <property type="entry name" value="Peptidase_S8_subtilisin-rel"/>
</dbReference>
<dbReference type="AlphaFoldDB" id="A0A1D8TXJ4"/>
<evidence type="ECO:0000256" key="4">
    <source>
        <dbReference type="ARBA" id="ARBA00022825"/>
    </source>
</evidence>
<feature type="active site" description="Charge relay system" evidence="5">
    <location>
        <position position="215"/>
    </location>
</feature>
<feature type="domain" description="Peptidase S8/S53" evidence="7">
    <location>
        <begin position="172"/>
        <end position="443"/>
    </location>
</feature>
<dbReference type="OrthoDB" id="9798386at2"/>
<dbReference type="InterPro" id="IPR023827">
    <property type="entry name" value="Peptidase_S8_Asp-AS"/>
</dbReference>
<dbReference type="Pfam" id="PF00082">
    <property type="entry name" value="Peptidase_S8"/>
    <property type="match status" value="1"/>
</dbReference>
<evidence type="ECO:0000313" key="9">
    <source>
        <dbReference type="Proteomes" id="UP000177870"/>
    </source>
</evidence>
<comment type="similarity">
    <text evidence="1 5 6">Belongs to the peptidase S8 family.</text>
</comment>
<organism evidence="8 9">
    <name type="scientific">Moorena producens PAL-8-15-08-1</name>
    <dbReference type="NCBI Taxonomy" id="1458985"/>
    <lineage>
        <taxon>Bacteria</taxon>
        <taxon>Bacillati</taxon>
        <taxon>Cyanobacteriota</taxon>
        <taxon>Cyanophyceae</taxon>
        <taxon>Coleofasciculales</taxon>
        <taxon>Coleofasciculaceae</taxon>
        <taxon>Moorena</taxon>
    </lineage>
</organism>
<keyword evidence="3 5" id="KW-0378">Hydrolase</keyword>
<reference evidence="9" key="1">
    <citation type="submission" date="2016-10" db="EMBL/GenBank/DDBJ databases">
        <title>Comparative genomics uncovers the prolific and rare metabolic potential of the cyanobacterial genus Moorea.</title>
        <authorList>
            <person name="Leao T."/>
            <person name="Castelao G."/>
            <person name="Korobeynikov A."/>
            <person name="Monroe E.A."/>
            <person name="Podell S."/>
            <person name="Glukhov E."/>
            <person name="Allen E."/>
            <person name="Gerwick W.H."/>
            <person name="Gerwick L."/>
        </authorList>
    </citation>
    <scope>NUCLEOTIDE SEQUENCE [LARGE SCALE GENOMIC DNA]</scope>
    <source>
        <strain evidence="9">PAL-8-15-08-1</strain>
    </source>
</reference>
<dbReference type="KEGG" id="mpro:BJP34_24475"/>